<sequence>MNCPISAKAGNIKLTRTLITIIRTCWAFITGGTGNAGAICFVLCALSPFTASGQQWLDKPVSVQVKNVPVKDALSAIAQQGGFQFSYSADLIPGDSIVSVSAHRQPARKVLHSVLGGRFQFKEAGRFVIIQRVREERYGYITGRVLDGESRLPVDYASIYSEKHLEAALSDDEGKFRMRVSKSSLPIALTISKLGYADTVLYMSDLAVVPDVYIQPKAIELDTFVVRKSDESRFWLARLFVSSRLRAHSRNITRFFATAPFQVALTPGLSTHGKLASKVSNKVSVNIYGGYNGGLDGVEIGGLFNISKGNARYLQVSTTFNLVTGNFTGAQLTGLINQVSGEVRGVQASVLNNTAWKTTNGVQLTALINVSLGGMRGLQLGGFNYARRLQGVQIGLVNVADTSSGFSFGLINFVRKGSGSISLSSSEIAPASLEWRSGNRHLYNFLAFGIGSAAFGTRPVAGFGYGHDFHLNRALKMETQLSAIKVFTSDKSNAFFIPRFQSSLVIRFGNHFSCFLGPAVSLANRPKLSMLAGEQASLSPGFARFNAGGNRLGWVGGNAGIRWHYRE</sequence>
<reference evidence="1 2" key="1">
    <citation type="submission" date="2018-03" db="EMBL/GenBank/DDBJ databases">
        <title>Genomic Encyclopedia of Archaeal and Bacterial Type Strains, Phase II (KMG-II): from individual species to whole genera.</title>
        <authorList>
            <person name="Goeker M."/>
        </authorList>
    </citation>
    <scope>NUCLEOTIDE SEQUENCE [LARGE SCALE GENOMIC DNA]</scope>
    <source>
        <strain evidence="1 2">DSM 29057</strain>
    </source>
</reference>
<dbReference type="InterPro" id="IPR058093">
    <property type="entry name" value="LA_2272-like"/>
</dbReference>
<dbReference type="NCBIfam" id="NF047436">
    <property type="entry name" value="LA_2272_repeat"/>
    <property type="match status" value="1"/>
</dbReference>
<name>A0A2P8GC06_9BACT</name>
<keyword evidence="2" id="KW-1185">Reference proteome</keyword>
<dbReference type="RefSeq" id="WP_106594832.1">
    <property type="nucleotide sequence ID" value="NZ_PYAS01000003.1"/>
</dbReference>
<proteinExistence type="predicted"/>
<dbReference type="Proteomes" id="UP000241964">
    <property type="component" value="Unassembled WGS sequence"/>
</dbReference>
<organism evidence="1 2">
    <name type="scientific">Dyadobacter jiangsuensis</name>
    <dbReference type="NCBI Taxonomy" id="1591085"/>
    <lineage>
        <taxon>Bacteria</taxon>
        <taxon>Pseudomonadati</taxon>
        <taxon>Bacteroidota</taxon>
        <taxon>Cytophagia</taxon>
        <taxon>Cytophagales</taxon>
        <taxon>Spirosomataceae</taxon>
        <taxon>Dyadobacter</taxon>
    </lineage>
</organism>
<accession>A0A2P8GC06</accession>
<protein>
    <recommendedName>
        <fullName evidence="3">Carboxypeptidase-like protein</fullName>
    </recommendedName>
</protein>
<comment type="caution">
    <text evidence="1">The sequence shown here is derived from an EMBL/GenBank/DDBJ whole genome shotgun (WGS) entry which is preliminary data.</text>
</comment>
<evidence type="ECO:0000313" key="2">
    <source>
        <dbReference type="Proteomes" id="UP000241964"/>
    </source>
</evidence>
<dbReference type="InterPro" id="IPR008969">
    <property type="entry name" value="CarboxyPept-like_regulatory"/>
</dbReference>
<evidence type="ECO:0000313" key="1">
    <source>
        <dbReference type="EMBL" id="PSL31504.1"/>
    </source>
</evidence>
<evidence type="ECO:0008006" key="3">
    <source>
        <dbReference type="Google" id="ProtNLM"/>
    </source>
</evidence>
<dbReference type="AlphaFoldDB" id="A0A2P8GC06"/>
<gene>
    <name evidence="1" type="ORF">CLV60_103370</name>
</gene>
<dbReference type="OrthoDB" id="5505971at2"/>
<dbReference type="SUPFAM" id="SSF49464">
    <property type="entry name" value="Carboxypeptidase regulatory domain-like"/>
    <property type="match status" value="1"/>
</dbReference>
<dbReference type="EMBL" id="PYAS01000003">
    <property type="protein sequence ID" value="PSL31504.1"/>
    <property type="molecule type" value="Genomic_DNA"/>
</dbReference>